<dbReference type="InterPro" id="IPR001680">
    <property type="entry name" value="WD40_rpt"/>
</dbReference>
<evidence type="ECO:0000256" key="1">
    <source>
        <dbReference type="ARBA" id="ARBA00022574"/>
    </source>
</evidence>
<protein>
    <submittedName>
        <fullName evidence="6">WD40 repeat-containing protein</fullName>
    </submittedName>
</protein>
<evidence type="ECO:0000256" key="2">
    <source>
        <dbReference type="ARBA" id="ARBA00022737"/>
    </source>
</evidence>
<dbReference type="Pfam" id="PF20703">
    <property type="entry name" value="nSTAND1"/>
    <property type="match status" value="1"/>
</dbReference>
<keyword evidence="1 3" id="KW-0853">WD repeat</keyword>
<accession>A0A656HJ72</accession>
<dbReference type="InterPro" id="IPR049052">
    <property type="entry name" value="nSTAND1"/>
</dbReference>
<dbReference type="Gene3D" id="2.130.10.10">
    <property type="entry name" value="YVTN repeat-like/Quinoprotein amine dehydrogenase"/>
    <property type="match status" value="4"/>
</dbReference>
<feature type="repeat" description="WD" evidence="3">
    <location>
        <begin position="570"/>
        <end position="611"/>
    </location>
</feature>
<dbReference type="Proteomes" id="UP000005317">
    <property type="component" value="Unassembled WGS sequence"/>
</dbReference>
<evidence type="ECO:0000256" key="4">
    <source>
        <dbReference type="SAM" id="Phobius"/>
    </source>
</evidence>
<dbReference type="PROSITE" id="PS50294">
    <property type="entry name" value="WD_REPEATS_REGION"/>
    <property type="match status" value="5"/>
</dbReference>
<dbReference type="OrthoDB" id="5559045at2"/>
<dbReference type="InterPro" id="IPR020472">
    <property type="entry name" value="WD40_PAC1"/>
</dbReference>
<feature type="domain" description="Novel STAND NTPase 1" evidence="5">
    <location>
        <begin position="2"/>
        <end position="331"/>
    </location>
</feature>
<sequence>MRPRSDPFKELLSLILPYIYKDPVDQLEKASHLLEVIRSKDINISYLAKIILKTCHKTRLLLIIDQFEELYTLNTIDSSQKTFIDLCLSHLSYNDNNELIDIDSNISILCAMRSDFMGAAIAYNKIGRVLNDFPCEILGQMTVDELQSAIELPAHKCNISFETGLVDRILHDVGSDHGYLPLLEFTLSLLWEGISYNKITHERYNAVGGVKEALTQYANNVYNEFSSDQKQQIEYIFIQLVQPNEDARDTKQVAYKAYFNKKMWDLVTILADKRLVVTGGSGDSEQVEIIHETLIDYWGLLKNWIDKNRHFRYWQNYLRQAIREWEKNNKDIGGLLRGKALLEAEENLLSFKRFLGEKEILYIESSSNLKKKEEKKGKQRFQIAILIGIFASIGFLGALYFYSISENALAKAKKSELISNDQKNKALKTQSLFLADLAKQELEKGAVDIGALLALNALPQNGGIERPYVIEAEHQLRQGVIKHLDKNIIEIEKPVFVISLSHNEKQLAVAAGTNIQLYNTESFKNEGELVSKLSNVVFIAHTKNDFILATYNNGEVKLWDTKKKKVIVQFDGHRDAVYFADFNSTETLLATASKDKTIKIWDIHSGKELKSFAGHDSIVTKVFFSPDDKKLLSASRDKTARMWDVEKGKELFKFGHKSYVFDAKFKPEGDIVATASADGEIKLWDALTGKLITILDRHTDSVYNLEFEPKIKSSYGSHYSDSDLLLSSSADNTARLWYVGATDYRLGHEKFGSQLAVLQKHKSPIMISKFTEDAKYIITASKDGVVCLWRNLGNKSVLREFFKAHEEGVFDVAMFSDHMRLITASSDKYIYIWSLKNKLKEIATPNEELVPDEENMMGYFPLHKKIFFNHSSFISVLNTYSGSFTKLIENIEAPKITRNIENDTNSWIPIKKDDKLFYIDLLSGNKKTISGFKPLSSITFSNAVFNRRKELFAYFNENILSIYDFSNGDPKLTYQHIFDNIKKIDFTTNGDYFVLISTGESYIIDINRNKILTRLSHDKEFDNFRLSEDKKTYASWQNHYEKYFRNINSAPSKKVSIFHIANGKNIALSYESEPLTVKLSPDSLSIAILYVDGAMRYWNAIDGKLLFEYKDKTNILSGVNFNLDGKYLFLSSQDKVIIYNIQLRKTIAEIPVNTAWNSYFTYALDYNKILIISNEELAIWNILLNQSELISMAKKIFPRSLSNEEKKRYFLE</sequence>
<keyword evidence="4" id="KW-1133">Transmembrane helix</keyword>
<dbReference type="PANTHER" id="PTHR19848">
    <property type="entry name" value="WD40 REPEAT PROTEIN"/>
    <property type="match status" value="1"/>
</dbReference>
<dbReference type="SMART" id="SM00320">
    <property type="entry name" value="WD40"/>
    <property type="match status" value="10"/>
</dbReference>
<dbReference type="PROSITE" id="PS00678">
    <property type="entry name" value="WD_REPEATS_1"/>
    <property type="match status" value="2"/>
</dbReference>
<dbReference type="EMBL" id="JH651384">
    <property type="protein sequence ID" value="EIJ35440.1"/>
    <property type="molecule type" value="Genomic_DNA"/>
</dbReference>
<keyword evidence="2" id="KW-0677">Repeat</keyword>
<keyword evidence="4" id="KW-0812">Transmembrane</keyword>
<keyword evidence="7" id="KW-1185">Reference proteome</keyword>
<dbReference type="PRINTS" id="PR00320">
    <property type="entry name" value="GPROTEINBRPT"/>
</dbReference>
<dbReference type="SUPFAM" id="SSF50978">
    <property type="entry name" value="WD40 repeat-like"/>
    <property type="match status" value="1"/>
</dbReference>
<reference evidence="7" key="1">
    <citation type="journal article" date="2011" name="Stand. Genomic Sci.">
        <title>Genome sequence of the filamentous, gliding Thiothrix nivea neotype strain (JP2(T)).</title>
        <authorList>
            <person name="Lapidus A."/>
            <person name="Nolan M."/>
            <person name="Lucas S."/>
            <person name="Glavina Del Rio T."/>
            <person name="Tice H."/>
            <person name="Cheng J.F."/>
            <person name="Tapia R."/>
            <person name="Han C."/>
            <person name="Goodwin L."/>
            <person name="Pitluck S."/>
            <person name="Liolios K."/>
            <person name="Pagani I."/>
            <person name="Ivanova N."/>
            <person name="Huntemann M."/>
            <person name="Mavromatis K."/>
            <person name="Mikhailova N."/>
            <person name="Pati A."/>
            <person name="Chen A."/>
            <person name="Palaniappan K."/>
            <person name="Land M."/>
            <person name="Brambilla E.M."/>
            <person name="Rohde M."/>
            <person name="Abt B."/>
            <person name="Verbarg S."/>
            <person name="Goker M."/>
            <person name="Bristow J."/>
            <person name="Eisen J.A."/>
            <person name="Markowitz V."/>
            <person name="Hugenholtz P."/>
            <person name="Kyrpides N.C."/>
            <person name="Klenk H.P."/>
            <person name="Woyke T."/>
        </authorList>
    </citation>
    <scope>NUCLEOTIDE SEQUENCE [LARGE SCALE GENOMIC DNA]</scope>
    <source>
        <strain evidence="7">ATCC 35100 / DSM 5205 / JP2</strain>
    </source>
</reference>
<feature type="repeat" description="WD" evidence="3">
    <location>
        <begin position="612"/>
        <end position="653"/>
    </location>
</feature>
<feature type="repeat" description="WD" evidence="3">
    <location>
        <begin position="802"/>
        <end position="837"/>
    </location>
</feature>
<dbReference type="InterPro" id="IPR019775">
    <property type="entry name" value="WD40_repeat_CS"/>
</dbReference>
<dbReference type="Pfam" id="PF00400">
    <property type="entry name" value="WD40"/>
    <property type="match status" value="6"/>
</dbReference>
<keyword evidence="4" id="KW-0472">Membrane</keyword>
<evidence type="ECO:0000313" key="7">
    <source>
        <dbReference type="Proteomes" id="UP000005317"/>
    </source>
</evidence>
<evidence type="ECO:0000313" key="6">
    <source>
        <dbReference type="EMBL" id="EIJ35440.1"/>
    </source>
</evidence>
<feature type="transmembrane region" description="Helical" evidence="4">
    <location>
        <begin position="381"/>
        <end position="402"/>
    </location>
</feature>
<dbReference type="SUPFAM" id="SSF50960">
    <property type="entry name" value="TolB, C-terminal domain"/>
    <property type="match status" value="1"/>
</dbReference>
<dbReference type="AlphaFoldDB" id="A0A656HJ72"/>
<dbReference type="PANTHER" id="PTHR19848:SF8">
    <property type="entry name" value="F-BOX AND WD REPEAT DOMAIN CONTAINING 7"/>
    <property type="match status" value="1"/>
</dbReference>
<gene>
    <name evidence="6" type="ORF">Thini_2909</name>
</gene>
<dbReference type="InterPro" id="IPR036322">
    <property type="entry name" value="WD40_repeat_dom_sf"/>
</dbReference>
<feature type="repeat" description="WD" evidence="3">
    <location>
        <begin position="653"/>
        <end position="694"/>
    </location>
</feature>
<feature type="repeat" description="WD" evidence="3">
    <location>
        <begin position="758"/>
        <end position="789"/>
    </location>
</feature>
<organism evidence="6 7">
    <name type="scientific">Thiothrix nivea (strain ATCC 35100 / DSM 5205 / JP2)</name>
    <dbReference type="NCBI Taxonomy" id="870187"/>
    <lineage>
        <taxon>Bacteria</taxon>
        <taxon>Pseudomonadati</taxon>
        <taxon>Pseudomonadota</taxon>
        <taxon>Gammaproteobacteria</taxon>
        <taxon>Thiotrichales</taxon>
        <taxon>Thiotrichaceae</taxon>
        <taxon>Thiothrix</taxon>
    </lineage>
</organism>
<name>A0A656HJ72_THINJ</name>
<dbReference type="PROSITE" id="PS50082">
    <property type="entry name" value="WD_REPEATS_2"/>
    <property type="match status" value="5"/>
</dbReference>
<dbReference type="CDD" id="cd00200">
    <property type="entry name" value="WD40"/>
    <property type="match status" value="1"/>
</dbReference>
<evidence type="ECO:0000259" key="5">
    <source>
        <dbReference type="Pfam" id="PF20703"/>
    </source>
</evidence>
<dbReference type="InterPro" id="IPR015943">
    <property type="entry name" value="WD40/YVTN_repeat-like_dom_sf"/>
</dbReference>
<proteinExistence type="predicted"/>
<evidence type="ECO:0000256" key="3">
    <source>
        <dbReference type="PROSITE-ProRule" id="PRU00221"/>
    </source>
</evidence>